<accession>A0A4Z1KL90</accession>
<organism evidence="1 2">
    <name type="scientific">Botrytis porri</name>
    <dbReference type="NCBI Taxonomy" id="87229"/>
    <lineage>
        <taxon>Eukaryota</taxon>
        <taxon>Fungi</taxon>
        <taxon>Dikarya</taxon>
        <taxon>Ascomycota</taxon>
        <taxon>Pezizomycotina</taxon>
        <taxon>Leotiomycetes</taxon>
        <taxon>Helotiales</taxon>
        <taxon>Sclerotiniaceae</taxon>
        <taxon>Botrytis</taxon>
    </lineage>
</organism>
<reference evidence="1 2" key="1">
    <citation type="submission" date="2017-12" db="EMBL/GenBank/DDBJ databases">
        <title>Comparative genomics of Botrytis spp.</title>
        <authorList>
            <person name="Valero-Jimenez C.A."/>
            <person name="Tapia P."/>
            <person name="Veloso J."/>
            <person name="Silva-Moreno E."/>
            <person name="Staats M."/>
            <person name="Valdes J.H."/>
            <person name="Van Kan J.A.L."/>
        </authorList>
    </citation>
    <scope>NUCLEOTIDE SEQUENCE [LARGE SCALE GENOMIC DNA]</scope>
    <source>
        <strain evidence="1 2">MUCL3349</strain>
    </source>
</reference>
<evidence type="ECO:0000313" key="2">
    <source>
        <dbReference type="Proteomes" id="UP000297280"/>
    </source>
</evidence>
<dbReference type="Proteomes" id="UP000297280">
    <property type="component" value="Unassembled WGS sequence"/>
</dbReference>
<evidence type="ECO:0000313" key="1">
    <source>
        <dbReference type="EMBL" id="TGO81955.1"/>
    </source>
</evidence>
<gene>
    <name evidence="1" type="ORF">BPOR_0962g00050</name>
</gene>
<sequence>MFSILDDGYSGFARTYFDCAVDILYLNAKTFKAPLEDLDGLNSMDRAQLARVQNLCITSEGFNRRDFLTTFLSHFPELVSLQIVVKHYHLAICSPSSRACNGVLCLEKNFTPEQRAGLIFTEGHVDLIRNLNQYRINKTHPELHPRLRHFRQLTEIEELYIDEDKLRNDM</sequence>
<dbReference type="EMBL" id="PQXO01000956">
    <property type="protein sequence ID" value="TGO81955.1"/>
    <property type="molecule type" value="Genomic_DNA"/>
</dbReference>
<dbReference type="AlphaFoldDB" id="A0A4Z1KL90"/>
<protein>
    <submittedName>
        <fullName evidence="1">Uncharacterized protein</fullName>
    </submittedName>
</protein>
<name>A0A4Z1KL90_9HELO</name>
<keyword evidence="2" id="KW-1185">Reference proteome</keyword>
<proteinExistence type="predicted"/>
<comment type="caution">
    <text evidence="1">The sequence shown here is derived from an EMBL/GenBank/DDBJ whole genome shotgun (WGS) entry which is preliminary data.</text>
</comment>